<sequence>MQRPLTATSGCKSASEFSLMQDDAREMRIRASPPPSLSSSPSKRAVPAAVADGVGVETDSRSQPRQLQESPMRSSSPLSSSGMCVKHAVSNGRSLALSAVTSHGGEEPDEDEDQNSCSNGTVKRASRGGATGATAVTATSCAALISAGIPGSSSSASSAISPPGHSSINAASSVYNVRSVSPGSGNSRANGMLKSLPVFPPRVFRAAGIPPPSTETPVTTFEALMTPPALARLSMTVTGTGHAATPLSSPTVGPTAAAATSPTSPEVATLSNQLTCFAMGGSRRRNSISVPTSPFQADGGKAADSFMGDGVGGSGERWLVDPHHPAAPDDNSHAAATVTVAGSVNEVTTRSPKNAAHATEDNNPTLHAHSAASTRASSTSPSSSSHMARSSAASPSSAAGAVASAATAAPTPTSYNVPIPPPISAASQGSKSTKNASKLSLSTEHVRHPLCIGPLPSPVVSPVARSVVGGGAGGPTSPANGGGSALSQRGSQSPSPSLRFATHDPYNTSVIVATPLMSAVPRTTSFTSYRSPSVTTTPNGLGVTHMRMWSASALANGNAGGCYGGVTAADSGASFSYCAIANSDTMSMKSSMADVSRGTHDGIMMGTAGGGPSKLPSPSSGEHSLCSPQGPFVGYAVPQTARYAHEEAPARMPISYCAVGENGAEASHKGAGQPYECAQTPFEQPSCDPHYEHPVLVCDAQGQYMQRAKRYVPPYEQQQPEQHHCQGHAKQLLPRQQYEPLWEEQHQQQLYPPPAQEAPVHYQPLERLRRRHQQGYESEYPQPYSEQHQHQQHEHPYPHQHERYEYPQQYPCPQTSERQGLYAHQAHAELPQHHRHSMPPPQEPQYQPQQTLHPYAPPHQQQYNHQRQQPPQPPHRTQKLYGERSGNAGAAHHNSSGPQKRTAQDVLPGFFSVDTIQLGDQTHLVSDRNGVPHEHNEQPPFGTQASHDAALLAGGSCLDHTPPQYQTSHESCGPSAAPELDIRGGSLALTAMPTPSASRQQPQQLSRSSSVHYDAATARGGPGDYYGGSRTGAELAAAVPSASSHGSEDDEAVRMHGGAMFDSQPQHAERQLGNASVMTVGGMVVAQPPHMEAPAVSRTSNPRTGYAPAYQGGSSGGGNNISRVTGSGSSGPSNKSMRLNSTVSGCIANVEPNESGSCSSANGGGGVSITHVYNVDSSIDVCGSPGKPASTLPSARPSAQVGVRSGGRYTGASATTATVMYGVYSHYPSTSNYAMGPTEVHISQPERHPTDSTAAMSSSLEGASESRSTTNVPFAPPLPRSAVAMGGGGGAKRQPSHGEDANLQASLNTRQHQRRHPGASGSAADESQPMNGGEDYSRHITLPNRRRLSIPSVNQPSEYDGMRYPPPPPSQMLPHAQQQQFRISSEGSNSSSNNIGSGQANATRGTGAMGVTTGQGSSFSWAPSQNQDAGKAATVLLFCPSEGRSMEPSRAAWEKVDVVRATPKTMEPSTQMSGSGAPATQRRRHPQKKR</sequence>
<feature type="region of interest" description="Disordered" evidence="1">
    <location>
        <begin position="466"/>
        <end position="501"/>
    </location>
</feature>
<feature type="compositionally biased region" description="Low complexity" evidence="1">
    <location>
        <begin position="995"/>
        <end position="1010"/>
    </location>
</feature>
<feature type="region of interest" description="Disordered" evidence="1">
    <location>
        <begin position="1187"/>
        <end position="1206"/>
    </location>
</feature>
<feature type="region of interest" description="Disordered" evidence="1">
    <location>
        <begin position="1242"/>
        <end position="1425"/>
    </location>
</feature>
<feature type="compositionally biased region" description="Low complexity" evidence="1">
    <location>
        <begin position="1254"/>
        <end position="1268"/>
    </location>
</feature>
<feature type="compositionally biased region" description="Low complexity" evidence="1">
    <location>
        <begin position="70"/>
        <end position="81"/>
    </location>
</feature>
<feature type="region of interest" description="Disordered" evidence="1">
    <location>
        <begin position="410"/>
        <end position="441"/>
    </location>
</feature>
<dbReference type="KEGG" id="loi:92363783"/>
<feature type="compositionally biased region" description="Basic and acidic residues" evidence="1">
    <location>
        <begin position="318"/>
        <end position="331"/>
    </location>
</feature>
<evidence type="ECO:0000256" key="1">
    <source>
        <dbReference type="SAM" id="MobiDB-lite"/>
    </source>
</evidence>
<evidence type="ECO:0000313" key="2">
    <source>
        <dbReference type="EMBL" id="KAG5484406.1"/>
    </source>
</evidence>
<dbReference type="EMBL" id="JAFHLR010000013">
    <property type="protein sequence ID" value="KAG5484406.1"/>
    <property type="molecule type" value="Genomic_DNA"/>
</dbReference>
<feature type="region of interest" description="Disordered" evidence="1">
    <location>
        <begin position="241"/>
        <end position="264"/>
    </location>
</feature>
<dbReference type="GeneID" id="92363783"/>
<feature type="region of interest" description="Disordered" evidence="1">
    <location>
        <begin position="1"/>
        <end position="85"/>
    </location>
</feature>
<feature type="compositionally biased region" description="Polar residues" evidence="1">
    <location>
        <begin position="425"/>
        <end position="441"/>
    </location>
</feature>
<feature type="compositionally biased region" description="Polar residues" evidence="1">
    <location>
        <begin position="486"/>
        <end position="496"/>
    </location>
</feature>
<protein>
    <submittedName>
        <fullName evidence="2">Uncharacterized protein</fullName>
    </submittedName>
</protein>
<name>A0A836HUC3_9TRYP</name>
<comment type="caution">
    <text evidence="2">The sequence shown here is derived from an EMBL/GenBank/DDBJ whole genome shotgun (WGS) entry which is preliminary data.</text>
</comment>
<feature type="region of interest" description="Disordered" evidence="1">
    <location>
        <begin position="954"/>
        <end position="1017"/>
    </location>
</feature>
<feature type="compositionally biased region" description="Polar residues" evidence="1">
    <location>
        <begin position="1"/>
        <end position="18"/>
    </location>
</feature>
<feature type="compositionally biased region" description="Gly residues" evidence="1">
    <location>
        <begin position="468"/>
        <end position="484"/>
    </location>
</feature>
<feature type="region of interest" description="Disordered" evidence="1">
    <location>
        <begin position="777"/>
        <end position="798"/>
    </location>
</feature>
<feature type="region of interest" description="Disordered" evidence="1">
    <location>
        <begin position="99"/>
        <end position="132"/>
    </location>
</feature>
<feature type="compositionally biased region" description="Basic and acidic residues" evidence="1">
    <location>
        <begin position="787"/>
        <end position="798"/>
    </location>
</feature>
<feature type="compositionally biased region" description="Low complexity" evidence="1">
    <location>
        <begin position="368"/>
        <end position="393"/>
    </location>
</feature>
<feature type="region of interest" description="Disordered" evidence="1">
    <location>
        <begin position="1093"/>
        <end position="1137"/>
    </location>
</feature>
<feature type="compositionally biased region" description="Low complexity" evidence="1">
    <location>
        <begin position="37"/>
        <end position="56"/>
    </location>
</feature>
<proteinExistence type="predicted"/>
<reference evidence="2 3" key="1">
    <citation type="submission" date="2021-02" db="EMBL/GenBank/DDBJ databases">
        <title>Leishmania (Mundinia) orientalis Genome sequencing and assembly.</title>
        <authorList>
            <person name="Almutairi H."/>
            <person name="Gatherer D."/>
        </authorList>
    </citation>
    <scope>NUCLEOTIDE SEQUENCE [LARGE SCALE GENOMIC DNA]</scope>
    <source>
        <strain evidence="2">LSCM4</strain>
    </source>
</reference>
<dbReference type="Proteomes" id="UP000674143">
    <property type="component" value="Chromosome 13"/>
</dbReference>
<feature type="compositionally biased region" description="Low complexity" evidence="1">
    <location>
        <begin position="858"/>
        <end position="869"/>
    </location>
</feature>
<feature type="region of interest" description="Disordered" evidence="1">
    <location>
        <begin position="312"/>
        <end position="331"/>
    </location>
</feature>
<feature type="region of interest" description="Disordered" evidence="1">
    <location>
        <begin position="830"/>
        <end position="903"/>
    </location>
</feature>
<feature type="compositionally biased region" description="Polar residues" evidence="1">
    <location>
        <begin position="1121"/>
        <end position="1137"/>
    </location>
</feature>
<keyword evidence="3" id="KW-1185">Reference proteome</keyword>
<feature type="compositionally biased region" description="Basic residues" evidence="1">
    <location>
        <begin position="1481"/>
        <end position="1490"/>
    </location>
</feature>
<feature type="region of interest" description="Disordered" evidence="1">
    <location>
        <begin position="348"/>
        <end position="393"/>
    </location>
</feature>
<accession>A0A836HUC3</accession>
<gene>
    <name evidence="2" type="ORF">LSCM4_07973</name>
</gene>
<feature type="compositionally biased region" description="Low complexity" evidence="1">
    <location>
        <begin position="248"/>
        <end position="264"/>
    </location>
</feature>
<feature type="region of interest" description="Disordered" evidence="1">
    <location>
        <begin position="1460"/>
        <end position="1490"/>
    </location>
</feature>
<feature type="compositionally biased region" description="Polar residues" evidence="1">
    <location>
        <begin position="1412"/>
        <end position="1425"/>
    </location>
</feature>
<organism evidence="2 3">
    <name type="scientific">Leishmania orientalis</name>
    <dbReference type="NCBI Taxonomy" id="2249476"/>
    <lineage>
        <taxon>Eukaryota</taxon>
        <taxon>Discoba</taxon>
        <taxon>Euglenozoa</taxon>
        <taxon>Kinetoplastea</taxon>
        <taxon>Metakinetoplastina</taxon>
        <taxon>Trypanosomatida</taxon>
        <taxon>Trypanosomatidae</taxon>
        <taxon>Leishmaniinae</taxon>
        <taxon>Leishmania</taxon>
    </lineage>
</organism>
<dbReference type="RefSeq" id="XP_067064899.1">
    <property type="nucleotide sequence ID" value="XM_067209849.1"/>
</dbReference>
<evidence type="ECO:0000313" key="3">
    <source>
        <dbReference type="Proteomes" id="UP000674143"/>
    </source>
</evidence>
<feature type="compositionally biased region" description="Low complexity" evidence="1">
    <location>
        <begin position="1383"/>
        <end position="1398"/>
    </location>
</feature>